<dbReference type="SUPFAM" id="SSF46785">
    <property type="entry name" value="Winged helix' DNA-binding domain"/>
    <property type="match status" value="1"/>
</dbReference>
<feature type="domain" description="HTH marR-type" evidence="1">
    <location>
        <begin position="58"/>
        <end position="123"/>
    </location>
</feature>
<organism evidence="2 3">
    <name type="scientific">Rhizobium jaguaris</name>
    <dbReference type="NCBI Taxonomy" id="1312183"/>
    <lineage>
        <taxon>Bacteria</taxon>
        <taxon>Pseudomonadati</taxon>
        <taxon>Pseudomonadota</taxon>
        <taxon>Alphaproteobacteria</taxon>
        <taxon>Hyphomicrobiales</taxon>
        <taxon>Rhizobiaceae</taxon>
        <taxon>Rhizobium/Agrobacterium group</taxon>
        <taxon>Rhizobium</taxon>
    </lineage>
</organism>
<dbReference type="InterPro" id="IPR000835">
    <property type="entry name" value="HTH_MarR-typ"/>
</dbReference>
<evidence type="ECO:0000313" key="2">
    <source>
        <dbReference type="EMBL" id="AYG62927.1"/>
    </source>
</evidence>
<dbReference type="PIRSF" id="PIRSF036158">
    <property type="entry name" value="UCP036158_MarR"/>
    <property type="match status" value="1"/>
</dbReference>
<dbReference type="AlphaFoldDB" id="A0A387FZ33"/>
<protein>
    <submittedName>
        <fullName evidence="2">MarR family transcriptional regulator</fullName>
    </submittedName>
</protein>
<keyword evidence="2" id="KW-0614">Plasmid</keyword>
<name>A0A387FZ33_9HYPH</name>
<dbReference type="Gene3D" id="1.10.10.10">
    <property type="entry name" value="Winged helix-like DNA-binding domain superfamily/Winged helix DNA-binding domain"/>
    <property type="match status" value="1"/>
</dbReference>
<dbReference type="OrthoDB" id="7504146at2"/>
<evidence type="ECO:0000313" key="3">
    <source>
        <dbReference type="Proteomes" id="UP000282195"/>
    </source>
</evidence>
<dbReference type="Proteomes" id="UP000282195">
    <property type="component" value="Plasmid pRCCGE525c"/>
</dbReference>
<evidence type="ECO:0000259" key="1">
    <source>
        <dbReference type="Pfam" id="PF13463"/>
    </source>
</evidence>
<dbReference type="InterPro" id="IPR036388">
    <property type="entry name" value="WH-like_DNA-bd_sf"/>
</dbReference>
<dbReference type="InterPro" id="IPR014601">
    <property type="entry name" value="Trans_reg_MarR_HTH"/>
</dbReference>
<reference evidence="2 3" key="1">
    <citation type="submission" date="2018-10" db="EMBL/GenBank/DDBJ databases">
        <title>Rhizobium etli, R. leguminosarum and a new Rhizobium genospecies from Phaseolus dumosus.</title>
        <authorList>
            <person name="Ramirez-Puebla S.T."/>
            <person name="Rogel-Hernandez M.A."/>
            <person name="Guerrero G."/>
            <person name="Ormeno-Orrillo E."/>
            <person name="Martinez-Romero J.C."/>
            <person name="Negrete-Yankelevich S."/>
            <person name="Martinez-Romero E."/>
        </authorList>
    </citation>
    <scope>NUCLEOTIDE SEQUENCE [LARGE SCALE GENOMIC DNA]</scope>
    <source>
        <strain evidence="2 3">CCGE525</strain>
        <plasmid evidence="3">prccge525c</plasmid>
    </source>
</reference>
<accession>A0A387FZ33</accession>
<geneLocation type="plasmid" evidence="3">
    <name>prccge525c</name>
</geneLocation>
<sequence>MDKPKERKSPRELIVSSAHLAGGSSPALSELEYGLILFSHAFNRWMVRCMAAAGVPSLSPVEILIIHSVRHRGRPKTLSDLCLVLDIEDTHVANYAVKKLEAAGLVKTGKTGKEKMIQVTDKGLEALTRYSEIRERLLVEATKVSGLSQDDLSDIASHLRALSGYYEQAARSAATL</sequence>
<dbReference type="GO" id="GO:0003700">
    <property type="term" value="F:DNA-binding transcription factor activity"/>
    <property type="evidence" value="ECO:0007669"/>
    <property type="project" value="InterPro"/>
</dbReference>
<gene>
    <name evidence="2" type="ORF">CCGE525_29870</name>
</gene>
<dbReference type="RefSeq" id="WP_120707837.1">
    <property type="nucleotide sequence ID" value="NZ_CP032695.1"/>
</dbReference>
<dbReference type="EMBL" id="CP032695">
    <property type="protein sequence ID" value="AYG62927.1"/>
    <property type="molecule type" value="Genomic_DNA"/>
</dbReference>
<proteinExistence type="predicted"/>
<dbReference type="InterPro" id="IPR036390">
    <property type="entry name" value="WH_DNA-bd_sf"/>
</dbReference>
<dbReference type="KEGG" id="rjg:CCGE525_29870"/>
<dbReference type="Pfam" id="PF13463">
    <property type="entry name" value="HTH_27"/>
    <property type="match status" value="1"/>
</dbReference>
<keyword evidence="3" id="KW-1185">Reference proteome</keyword>